<dbReference type="EMBL" id="KQ965744">
    <property type="protein sequence ID" value="KXS17956.1"/>
    <property type="molecule type" value="Genomic_DNA"/>
</dbReference>
<dbReference type="InterPro" id="IPR016068">
    <property type="entry name" value="Translin_N"/>
</dbReference>
<protein>
    <submittedName>
        <fullName evidence="8">Translin-like protein</fullName>
    </submittedName>
</protein>
<keyword evidence="7" id="KW-0539">Nucleus</keyword>
<dbReference type="GO" id="GO:0005737">
    <property type="term" value="C:cytoplasm"/>
    <property type="evidence" value="ECO:0007669"/>
    <property type="project" value="UniProtKB-SubCell"/>
</dbReference>
<evidence type="ECO:0000256" key="5">
    <source>
        <dbReference type="ARBA" id="ARBA00022884"/>
    </source>
</evidence>
<name>A0A139AMF9_GONPJ</name>
<evidence type="ECO:0000256" key="4">
    <source>
        <dbReference type="ARBA" id="ARBA00022490"/>
    </source>
</evidence>
<dbReference type="GO" id="GO:0043565">
    <property type="term" value="F:sequence-specific DNA binding"/>
    <property type="evidence" value="ECO:0007669"/>
    <property type="project" value="InterPro"/>
</dbReference>
<evidence type="ECO:0000256" key="7">
    <source>
        <dbReference type="ARBA" id="ARBA00023242"/>
    </source>
</evidence>
<dbReference type="FunFam" id="1.20.58.200:FF:000002">
    <property type="entry name" value="Putative translin"/>
    <property type="match status" value="1"/>
</dbReference>
<dbReference type="CDD" id="cd14819">
    <property type="entry name" value="Translin"/>
    <property type="match status" value="1"/>
</dbReference>
<keyword evidence="4" id="KW-0963">Cytoplasm</keyword>
<reference evidence="8 9" key="1">
    <citation type="journal article" date="2015" name="Genome Biol. Evol.">
        <title>Phylogenomic analyses indicate that early fungi evolved digesting cell walls of algal ancestors of land plants.</title>
        <authorList>
            <person name="Chang Y."/>
            <person name="Wang S."/>
            <person name="Sekimoto S."/>
            <person name="Aerts A.L."/>
            <person name="Choi C."/>
            <person name="Clum A."/>
            <person name="LaButti K.M."/>
            <person name="Lindquist E.A."/>
            <person name="Yee Ngan C."/>
            <person name="Ohm R.A."/>
            <person name="Salamov A.A."/>
            <person name="Grigoriev I.V."/>
            <person name="Spatafora J.W."/>
            <person name="Berbee M.L."/>
        </authorList>
    </citation>
    <scope>NUCLEOTIDE SEQUENCE [LARGE SCALE GENOMIC DNA]</scope>
    <source>
        <strain evidence="8 9">JEL478</strain>
    </source>
</reference>
<keyword evidence="6" id="KW-0238">DNA-binding</keyword>
<dbReference type="STRING" id="1344416.A0A139AMF9"/>
<gene>
    <name evidence="8" type="ORF">M427DRAFT_109981</name>
</gene>
<dbReference type="GO" id="GO:0003697">
    <property type="term" value="F:single-stranded DNA binding"/>
    <property type="evidence" value="ECO:0007669"/>
    <property type="project" value="InterPro"/>
</dbReference>
<dbReference type="InterPro" id="IPR033956">
    <property type="entry name" value="Translin"/>
</dbReference>
<dbReference type="Pfam" id="PF01997">
    <property type="entry name" value="Translin"/>
    <property type="match status" value="1"/>
</dbReference>
<evidence type="ECO:0000256" key="3">
    <source>
        <dbReference type="ARBA" id="ARBA00005902"/>
    </source>
</evidence>
<dbReference type="SUPFAM" id="SSF74784">
    <property type="entry name" value="Translin"/>
    <property type="match status" value="1"/>
</dbReference>
<accession>A0A139AMF9</accession>
<keyword evidence="9" id="KW-1185">Reference proteome</keyword>
<evidence type="ECO:0000313" key="9">
    <source>
        <dbReference type="Proteomes" id="UP000070544"/>
    </source>
</evidence>
<dbReference type="Gene3D" id="1.20.58.190">
    <property type="entry name" value="Translin, domain 1"/>
    <property type="match status" value="1"/>
</dbReference>
<dbReference type="GO" id="GO:0005634">
    <property type="term" value="C:nucleus"/>
    <property type="evidence" value="ECO:0007669"/>
    <property type="project" value="UniProtKB-SubCell"/>
</dbReference>
<dbReference type="InterPro" id="IPR036081">
    <property type="entry name" value="Translin_sf"/>
</dbReference>
<dbReference type="OrthoDB" id="829at2759"/>
<evidence type="ECO:0000256" key="6">
    <source>
        <dbReference type="ARBA" id="ARBA00023125"/>
    </source>
</evidence>
<dbReference type="InterPro" id="IPR002848">
    <property type="entry name" value="Translin_fam"/>
</dbReference>
<evidence type="ECO:0000256" key="1">
    <source>
        <dbReference type="ARBA" id="ARBA00004123"/>
    </source>
</evidence>
<comment type="similarity">
    <text evidence="3">Belongs to the translin family.</text>
</comment>
<evidence type="ECO:0000313" key="8">
    <source>
        <dbReference type="EMBL" id="KXS17956.1"/>
    </source>
</evidence>
<dbReference type="Proteomes" id="UP000070544">
    <property type="component" value="Unassembled WGS sequence"/>
</dbReference>
<dbReference type="AlphaFoldDB" id="A0A139AMF9"/>
<dbReference type="PANTHER" id="PTHR10741">
    <property type="entry name" value="TRANSLIN AND TRANSLIN ASSOCIATED PROTEIN X"/>
    <property type="match status" value="1"/>
</dbReference>
<dbReference type="InterPro" id="IPR016069">
    <property type="entry name" value="Translin_C"/>
</dbReference>
<evidence type="ECO:0000256" key="2">
    <source>
        <dbReference type="ARBA" id="ARBA00004496"/>
    </source>
</evidence>
<organism evidence="8 9">
    <name type="scientific">Gonapodya prolifera (strain JEL478)</name>
    <name type="common">Monoblepharis prolifera</name>
    <dbReference type="NCBI Taxonomy" id="1344416"/>
    <lineage>
        <taxon>Eukaryota</taxon>
        <taxon>Fungi</taxon>
        <taxon>Fungi incertae sedis</taxon>
        <taxon>Chytridiomycota</taxon>
        <taxon>Chytridiomycota incertae sedis</taxon>
        <taxon>Monoblepharidomycetes</taxon>
        <taxon>Monoblepharidales</taxon>
        <taxon>Gonapodyaceae</taxon>
        <taxon>Gonapodya</taxon>
    </lineage>
</organism>
<dbReference type="OMA" id="DAFHFTI"/>
<sequence>MEVFNTVAERLEEESDIRERVRTAIREFDKIVRSTASILSEIHSNASDDRILQQASIAEARFPSIRTEFAKVQELVSPELYFRYNDMWRISLQQAVYISAMVVYLRHSRLVTFEELESYLGLKVLFATPSPPVFHITGEDFLHAVISLISDLSRLSLNSVTAGNYTRPRAILSFITRLHAGFQMLNLKNDALRRRFDSIKYDMQRCEQVVYDLSVRGLDAT</sequence>
<dbReference type="Gene3D" id="1.20.58.200">
    <property type="entry name" value="Translin, domain 2"/>
    <property type="match status" value="1"/>
</dbReference>
<comment type="subcellular location">
    <subcellularLocation>
        <location evidence="2">Cytoplasm</location>
    </subcellularLocation>
    <subcellularLocation>
        <location evidence="1">Nucleus</location>
    </subcellularLocation>
</comment>
<dbReference type="GO" id="GO:0003723">
    <property type="term" value="F:RNA binding"/>
    <property type="evidence" value="ECO:0007669"/>
    <property type="project" value="UniProtKB-KW"/>
</dbReference>
<proteinExistence type="inferred from homology"/>
<dbReference type="GO" id="GO:0016070">
    <property type="term" value="P:RNA metabolic process"/>
    <property type="evidence" value="ECO:0007669"/>
    <property type="project" value="InterPro"/>
</dbReference>
<keyword evidence="5" id="KW-0694">RNA-binding</keyword>